<reference evidence="2 3" key="1">
    <citation type="submission" date="2020-05" db="EMBL/GenBank/DDBJ databases">
        <authorList>
            <person name="Carlin C.R."/>
        </authorList>
    </citation>
    <scope>NUCLEOTIDE SEQUENCE [LARGE SCALE GENOMIC DNA]</scope>
    <source>
        <strain evidence="2 3">FSL W9-0585</strain>
    </source>
</reference>
<protein>
    <submittedName>
        <fullName evidence="2">TIGR04197 family type VII secretion effector</fullName>
    </submittedName>
</protein>
<dbReference type="EMBL" id="JABJVM010000003">
    <property type="protein sequence ID" value="MBA3925681.1"/>
    <property type="molecule type" value="Genomic_DNA"/>
</dbReference>
<evidence type="ECO:0000256" key="1">
    <source>
        <dbReference type="SAM" id="MobiDB-lite"/>
    </source>
</evidence>
<feature type="region of interest" description="Disordered" evidence="1">
    <location>
        <begin position="1"/>
        <end position="42"/>
    </location>
</feature>
<comment type="caution">
    <text evidence="2">The sequence shown here is derived from an EMBL/GenBank/DDBJ whole genome shotgun (WGS) entry which is preliminary data.</text>
</comment>
<dbReference type="RefSeq" id="WP_181675892.1">
    <property type="nucleotide sequence ID" value="NZ_JABJVM010000003.1"/>
</dbReference>
<feature type="compositionally biased region" description="Polar residues" evidence="1">
    <location>
        <begin position="1"/>
        <end position="15"/>
    </location>
</feature>
<evidence type="ECO:0000313" key="2">
    <source>
        <dbReference type="EMBL" id="MBA3925681.1"/>
    </source>
</evidence>
<keyword evidence="3" id="KW-1185">Reference proteome</keyword>
<dbReference type="Proteomes" id="UP000548787">
    <property type="component" value="Unassembled WGS sequence"/>
</dbReference>
<dbReference type="InterPro" id="IPR021477">
    <property type="entry name" value="TVIIS_effector_SACOL2603_fam"/>
</dbReference>
<dbReference type="AlphaFoldDB" id="A0A7W1YFJ2"/>
<dbReference type="NCBIfam" id="TIGR04197">
    <property type="entry name" value="T7SS_SACOL2603"/>
    <property type="match status" value="1"/>
</dbReference>
<reference evidence="2 3" key="2">
    <citation type="submission" date="2020-08" db="EMBL/GenBank/DDBJ databases">
        <title>Listeria ohnekaius sp. nov. and Listeria portnoyii sp. nov. isolated from non-agricultural and natural environments.</title>
        <authorList>
            <person name="Weller D."/>
            <person name="Belias A.M."/>
            <person name="Liao J."/>
            <person name="Guo S."/>
            <person name="Orsi R.H."/>
            <person name="Wiedmann M."/>
        </authorList>
    </citation>
    <scope>NUCLEOTIDE SEQUENCE [LARGE SCALE GENOMIC DNA]</scope>
    <source>
        <strain evidence="2 3">FSL W9-0585</strain>
    </source>
</reference>
<sequence>MSEIQSNIGSANKIATSMGHVGDRVRHASSKPIQKASRTTVRVNQEAAHSVDQMKKMVTQFGQSFQNDIAHIRSVAREFERVDREVGRDFSNLQGLGK</sequence>
<evidence type="ECO:0000313" key="3">
    <source>
        <dbReference type="Proteomes" id="UP000548787"/>
    </source>
</evidence>
<organism evidence="2 3">
    <name type="scientific">Listeria rustica</name>
    <dbReference type="NCBI Taxonomy" id="2713503"/>
    <lineage>
        <taxon>Bacteria</taxon>
        <taxon>Bacillati</taxon>
        <taxon>Bacillota</taxon>
        <taxon>Bacilli</taxon>
        <taxon>Bacillales</taxon>
        <taxon>Listeriaceae</taxon>
        <taxon>Listeria</taxon>
    </lineage>
</organism>
<gene>
    <name evidence="2" type="ORF">HPK16_04925</name>
</gene>
<name>A0A7W1YFJ2_9LIST</name>
<accession>A0A7W1YFJ2</accession>
<proteinExistence type="predicted"/>